<comment type="caution">
    <text evidence="2">The sequence shown here is derived from an EMBL/GenBank/DDBJ whole genome shotgun (WGS) entry which is preliminary data.</text>
</comment>
<dbReference type="EMBL" id="CACVBM020001085">
    <property type="protein sequence ID" value="CAA7029744.1"/>
    <property type="molecule type" value="Genomic_DNA"/>
</dbReference>
<organism evidence="2 3">
    <name type="scientific">Microthlaspi erraticum</name>
    <dbReference type="NCBI Taxonomy" id="1685480"/>
    <lineage>
        <taxon>Eukaryota</taxon>
        <taxon>Viridiplantae</taxon>
        <taxon>Streptophyta</taxon>
        <taxon>Embryophyta</taxon>
        <taxon>Tracheophyta</taxon>
        <taxon>Spermatophyta</taxon>
        <taxon>Magnoliopsida</taxon>
        <taxon>eudicotyledons</taxon>
        <taxon>Gunneridae</taxon>
        <taxon>Pentapetalae</taxon>
        <taxon>rosids</taxon>
        <taxon>malvids</taxon>
        <taxon>Brassicales</taxon>
        <taxon>Brassicaceae</taxon>
        <taxon>Coluteocarpeae</taxon>
        <taxon>Microthlaspi</taxon>
    </lineage>
</organism>
<accession>A0A6D2IHP3</accession>
<protein>
    <submittedName>
        <fullName evidence="2">Uncharacterized protein</fullName>
    </submittedName>
</protein>
<dbReference type="AlphaFoldDB" id="A0A6D2IHP3"/>
<evidence type="ECO:0000256" key="1">
    <source>
        <dbReference type="SAM" id="Phobius"/>
    </source>
</evidence>
<feature type="transmembrane region" description="Helical" evidence="1">
    <location>
        <begin position="65"/>
        <end position="88"/>
    </location>
</feature>
<evidence type="ECO:0000313" key="3">
    <source>
        <dbReference type="Proteomes" id="UP000467841"/>
    </source>
</evidence>
<sequence length="143" mass="16910">MSLEIRSEEDEKIRKKMGRRSDDFKLNAKKIGRFQAPSEVRFRAERDEIRFDFLVFYWERWPRGFLRGVSISFIFSATIFVCFSPFSLSSTKSLLLRSEILHPKPILLVEHCLIQDFYCIRAFVENSPAEMAESTQRHQTPIL</sequence>
<proteinExistence type="predicted"/>
<keyword evidence="1" id="KW-1133">Transmembrane helix</keyword>
<keyword evidence="1" id="KW-0472">Membrane</keyword>
<dbReference type="Proteomes" id="UP000467841">
    <property type="component" value="Unassembled WGS sequence"/>
</dbReference>
<name>A0A6D2IHP3_9BRAS</name>
<evidence type="ECO:0000313" key="2">
    <source>
        <dbReference type="EMBL" id="CAA7029744.1"/>
    </source>
</evidence>
<reference evidence="2" key="1">
    <citation type="submission" date="2020-01" db="EMBL/GenBank/DDBJ databases">
        <authorList>
            <person name="Mishra B."/>
        </authorList>
    </citation>
    <scope>NUCLEOTIDE SEQUENCE [LARGE SCALE GENOMIC DNA]</scope>
</reference>
<keyword evidence="3" id="KW-1185">Reference proteome</keyword>
<gene>
    <name evidence="2" type="ORF">MERR_LOCUS16979</name>
</gene>
<keyword evidence="1" id="KW-0812">Transmembrane</keyword>